<dbReference type="InterPro" id="IPR034984">
    <property type="entry name" value="Imelysin-like_IPPA"/>
</dbReference>
<dbReference type="AlphaFoldDB" id="A0A6A7Y551"/>
<dbReference type="InterPro" id="IPR038352">
    <property type="entry name" value="Imelysin_sf"/>
</dbReference>
<organism evidence="5 6">
    <name type="scientific">Segnochrobactrum spirostomi</name>
    <dbReference type="NCBI Taxonomy" id="2608987"/>
    <lineage>
        <taxon>Bacteria</taxon>
        <taxon>Pseudomonadati</taxon>
        <taxon>Pseudomonadota</taxon>
        <taxon>Alphaproteobacteria</taxon>
        <taxon>Hyphomicrobiales</taxon>
        <taxon>Segnochrobactraceae</taxon>
        <taxon>Segnochrobactrum</taxon>
    </lineage>
</organism>
<feature type="chain" id="PRO_5025484142" evidence="3">
    <location>
        <begin position="22"/>
        <end position="401"/>
    </location>
</feature>
<evidence type="ECO:0000256" key="3">
    <source>
        <dbReference type="SAM" id="SignalP"/>
    </source>
</evidence>
<evidence type="ECO:0000313" key="6">
    <source>
        <dbReference type="Proteomes" id="UP000332515"/>
    </source>
</evidence>
<protein>
    <submittedName>
        <fullName evidence="5">Imelysin family protein</fullName>
    </submittedName>
</protein>
<reference evidence="5 6" key="1">
    <citation type="submission" date="2019-09" db="EMBL/GenBank/DDBJ databases">
        <title>Segnochrobactrum spirostomi gen. nov., sp. nov., isolated from the ciliate Spirostomum cf. yagiui and description of a novel family, Segnochrobactraceae fam. nov. within the order Rhizobiales of the class Alphaproteobacteria.</title>
        <authorList>
            <person name="Akter S."/>
            <person name="Shazib S.U.A."/>
            <person name="Shin M.K."/>
        </authorList>
    </citation>
    <scope>NUCLEOTIDE SEQUENCE [LARGE SCALE GENOMIC DNA]</scope>
    <source>
        <strain evidence="5 6">Sp-1</strain>
    </source>
</reference>
<dbReference type="Gene3D" id="1.20.1420.20">
    <property type="entry name" value="M75 peptidase, HXXE motif"/>
    <property type="match status" value="1"/>
</dbReference>
<dbReference type="CDD" id="cd14659">
    <property type="entry name" value="Imelysin-like_IPPA"/>
    <property type="match status" value="1"/>
</dbReference>
<evidence type="ECO:0000256" key="1">
    <source>
        <dbReference type="ARBA" id="ARBA00004196"/>
    </source>
</evidence>
<dbReference type="Proteomes" id="UP000332515">
    <property type="component" value="Unassembled WGS sequence"/>
</dbReference>
<evidence type="ECO:0000259" key="4">
    <source>
        <dbReference type="Pfam" id="PF09375"/>
    </source>
</evidence>
<keyword evidence="2 3" id="KW-0732">Signal</keyword>
<dbReference type="GO" id="GO:0030313">
    <property type="term" value="C:cell envelope"/>
    <property type="evidence" value="ECO:0007669"/>
    <property type="project" value="UniProtKB-SubCell"/>
</dbReference>
<keyword evidence="6" id="KW-1185">Reference proteome</keyword>
<proteinExistence type="predicted"/>
<dbReference type="Pfam" id="PF09375">
    <property type="entry name" value="Peptidase_M75"/>
    <property type="match status" value="1"/>
</dbReference>
<name>A0A6A7Y551_9HYPH</name>
<feature type="domain" description="Imelysin-like" evidence="4">
    <location>
        <begin position="76"/>
        <end position="375"/>
    </location>
</feature>
<evidence type="ECO:0000313" key="5">
    <source>
        <dbReference type="EMBL" id="MQT13845.1"/>
    </source>
</evidence>
<evidence type="ECO:0000256" key="2">
    <source>
        <dbReference type="ARBA" id="ARBA00022729"/>
    </source>
</evidence>
<dbReference type="EMBL" id="VWNA01000001">
    <property type="protein sequence ID" value="MQT13845.1"/>
    <property type="molecule type" value="Genomic_DNA"/>
</dbReference>
<comment type="caution">
    <text evidence="5">The sequence shown here is derived from an EMBL/GenBank/DDBJ whole genome shotgun (WGS) entry which is preliminary data.</text>
</comment>
<accession>A0A6A7Y551</accession>
<dbReference type="InterPro" id="IPR018976">
    <property type="entry name" value="Imelysin-like"/>
</dbReference>
<gene>
    <name evidence="5" type="ORF">F0357_14590</name>
</gene>
<feature type="signal peptide" evidence="3">
    <location>
        <begin position="1"/>
        <end position="21"/>
    </location>
</feature>
<sequence>MRRPLACSFVVAFLAAVPAFAQTVQPNAAPNATATKADPAPGAPAPGGDASVPIVAVANAPARQKAIVALAVDRYIRPTYAAVADAAAGLKSITVRYCAQPTAANGEGVAAAYRTFVTAWAGADFLRFGPALVEHRLERMAFWPDPRNFVERQLRQILAAPDVDSFDIARLRGQSAAIQGLPAFERLMFDKDGKGTVHPDPDAATFGRKCRLASLVAANMSDIADTLRDEWAEEGGAAQQILLPGPNNAVYRTGAEAAQEIVKAITTGLEQTRDLAIRPALGAKPEDAKPRRFPYWLSGNTLPYLRASVDALRQIVETSGLADDLPDSEAWMRRSILLEIGNAANVLAKADASPEILATNPKERARLNYVMIALASARETIGGPLGATLGLKAGFNALDGD</sequence>
<dbReference type="RefSeq" id="WP_153483267.1">
    <property type="nucleotide sequence ID" value="NZ_VWNA01000001.1"/>
</dbReference>
<comment type="subcellular location">
    <subcellularLocation>
        <location evidence="1">Cell envelope</location>
    </subcellularLocation>
</comment>